<organism evidence="1 2">
    <name type="scientific">Vibrio tetraodonis subsp. pristinus</name>
    <dbReference type="NCBI Taxonomy" id="2695891"/>
    <lineage>
        <taxon>Bacteria</taxon>
        <taxon>Pseudomonadati</taxon>
        <taxon>Pseudomonadota</taxon>
        <taxon>Gammaproteobacteria</taxon>
        <taxon>Vibrionales</taxon>
        <taxon>Vibrionaceae</taxon>
        <taxon>Vibrio</taxon>
    </lineage>
</organism>
<sequence length="76" mass="9017">MIRISAYDMDALTRSYMDDIEMVISDRVIFFRGKLKDQYFVFVTKRNDIATFKSIKACRDFISEFLPEKTITVTME</sequence>
<dbReference type="RefSeq" id="WP_237475578.1">
    <property type="nucleotide sequence ID" value="NZ_WWEU01000002.1"/>
</dbReference>
<proteinExistence type="predicted"/>
<accession>A0A6L8M163</accession>
<dbReference type="AlphaFoldDB" id="A0A6L8M163"/>
<dbReference type="EMBL" id="WWEU01000002">
    <property type="protein sequence ID" value="MYM59349.1"/>
    <property type="molecule type" value="Genomic_DNA"/>
</dbReference>
<reference evidence="1 2" key="1">
    <citation type="submission" date="2020-01" db="EMBL/GenBank/DDBJ databases">
        <title>Draft Genome Sequence of Vibrio sp. strain OCN044, Isolated from a Healthy Coral at Palmyra Atoll.</title>
        <authorList>
            <person name="Videau P."/>
            <person name="Loughran R."/>
            <person name="Esquivel A."/>
            <person name="Deadmond M."/>
            <person name="Paddock B.E."/>
            <person name="Saw J.H."/>
            <person name="Ushijima B."/>
        </authorList>
    </citation>
    <scope>NUCLEOTIDE SEQUENCE [LARGE SCALE GENOMIC DNA]</scope>
    <source>
        <strain evidence="1 2">OCN044</strain>
    </source>
</reference>
<evidence type="ECO:0000313" key="1">
    <source>
        <dbReference type="EMBL" id="MYM59349.1"/>
    </source>
</evidence>
<evidence type="ECO:0000313" key="2">
    <source>
        <dbReference type="Proteomes" id="UP000478571"/>
    </source>
</evidence>
<gene>
    <name evidence="1" type="ORF">GTG28_08935</name>
</gene>
<protein>
    <submittedName>
        <fullName evidence="1">Uncharacterized protein</fullName>
    </submittedName>
</protein>
<comment type="caution">
    <text evidence="1">The sequence shown here is derived from an EMBL/GenBank/DDBJ whole genome shotgun (WGS) entry which is preliminary data.</text>
</comment>
<dbReference type="Proteomes" id="UP000478571">
    <property type="component" value="Unassembled WGS sequence"/>
</dbReference>
<keyword evidence="2" id="KW-1185">Reference proteome</keyword>
<name>A0A6L8M163_9VIBR</name>